<dbReference type="STRING" id="3818.A0A444X3X6"/>
<dbReference type="Gene3D" id="3.30.40.10">
    <property type="entry name" value="Zinc/RING finger domain, C3HC4 (zinc finger)"/>
    <property type="match status" value="1"/>
</dbReference>
<name>A0A444X3X6_ARAHY</name>
<dbReference type="GO" id="GO:0004842">
    <property type="term" value="F:ubiquitin-protein transferase activity"/>
    <property type="evidence" value="ECO:0007669"/>
    <property type="project" value="InterPro"/>
</dbReference>
<accession>A0A444X3X6</accession>
<dbReference type="AlphaFoldDB" id="A0A444X3X6"/>
<dbReference type="Pfam" id="PF13639">
    <property type="entry name" value="zf-RING_2"/>
    <property type="match status" value="1"/>
</dbReference>
<evidence type="ECO:0000313" key="4">
    <source>
        <dbReference type="Proteomes" id="UP000289738"/>
    </source>
</evidence>
<gene>
    <name evidence="3" type="ORF">Ahy_B10g103759</name>
</gene>
<organism evidence="3 4">
    <name type="scientific">Arachis hypogaea</name>
    <name type="common">Peanut</name>
    <dbReference type="NCBI Taxonomy" id="3818"/>
    <lineage>
        <taxon>Eukaryota</taxon>
        <taxon>Viridiplantae</taxon>
        <taxon>Streptophyta</taxon>
        <taxon>Embryophyta</taxon>
        <taxon>Tracheophyta</taxon>
        <taxon>Spermatophyta</taxon>
        <taxon>Magnoliopsida</taxon>
        <taxon>eudicotyledons</taxon>
        <taxon>Gunneridae</taxon>
        <taxon>Pentapetalae</taxon>
        <taxon>rosids</taxon>
        <taxon>fabids</taxon>
        <taxon>Fabales</taxon>
        <taxon>Fabaceae</taxon>
        <taxon>Papilionoideae</taxon>
        <taxon>50 kb inversion clade</taxon>
        <taxon>dalbergioids sensu lato</taxon>
        <taxon>Dalbergieae</taxon>
        <taxon>Pterocarpus clade</taxon>
        <taxon>Arachis</taxon>
    </lineage>
</organism>
<proteinExistence type="predicted"/>
<keyword evidence="1" id="KW-0863">Zinc-finger</keyword>
<dbReference type="GO" id="GO:0046621">
    <property type="term" value="P:negative regulation of organ growth"/>
    <property type="evidence" value="ECO:0007669"/>
    <property type="project" value="InterPro"/>
</dbReference>
<dbReference type="GO" id="GO:0016567">
    <property type="term" value="P:protein ubiquitination"/>
    <property type="evidence" value="ECO:0007669"/>
    <property type="project" value="InterPro"/>
</dbReference>
<reference evidence="3 4" key="1">
    <citation type="submission" date="2019-01" db="EMBL/GenBank/DDBJ databases">
        <title>Sequencing of cultivated peanut Arachis hypogaea provides insights into genome evolution and oil improvement.</title>
        <authorList>
            <person name="Chen X."/>
        </authorList>
    </citation>
    <scope>NUCLEOTIDE SEQUENCE [LARGE SCALE GENOMIC DNA]</scope>
    <source>
        <strain evidence="4">cv. Fuhuasheng</strain>
        <tissue evidence="3">Leaves</tissue>
    </source>
</reference>
<keyword evidence="4" id="KW-1185">Reference proteome</keyword>
<evidence type="ECO:0000259" key="2">
    <source>
        <dbReference type="PROSITE" id="PS50089"/>
    </source>
</evidence>
<comment type="caution">
    <text evidence="3">The sequence shown here is derived from an EMBL/GenBank/DDBJ whole genome shotgun (WGS) entry which is preliminary data.</text>
</comment>
<dbReference type="PANTHER" id="PTHR46400">
    <property type="entry name" value="RING/U-BOX SUPERFAMILY PROTEIN"/>
    <property type="match status" value="1"/>
</dbReference>
<feature type="domain" description="RING-type" evidence="2">
    <location>
        <begin position="152"/>
        <end position="182"/>
    </location>
</feature>
<dbReference type="PANTHER" id="PTHR46400:SF8">
    <property type="entry name" value="E3 UBIQUITIN LIGASE BIG BROTHER-RELATED-LIKE ISOFORM X1"/>
    <property type="match status" value="1"/>
</dbReference>
<keyword evidence="1" id="KW-0479">Metal-binding</keyword>
<evidence type="ECO:0000256" key="1">
    <source>
        <dbReference type="PROSITE-ProRule" id="PRU00175"/>
    </source>
</evidence>
<protein>
    <recommendedName>
        <fullName evidence="2">RING-type domain-containing protein</fullName>
    </recommendedName>
</protein>
<dbReference type="SMART" id="SM00184">
    <property type="entry name" value="RING"/>
    <property type="match status" value="1"/>
</dbReference>
<dbReference type="InterPro" id="IPR033276">
    <property type="entry name" value="BB"/>
</dbReference>
<dbReference type="PROSITE" id="PS50089">
    <property type="entry name" value="ZF_RING_2"/>
    <property type="match status" value="1"/>
</dbReference>
<dbReference type="InterPro" id="IPR001841">
    <property type="entry name" value="Znf_RING"/>
</dbReference>
<dbReference type="SUPFAM" id="SSF57850">
    <property type="entry name" value="RING/U-box"/>
    <property type="match status" value="1"/>
</dbReference>
<dbReference type="InterPro" id="IPR013083">
    <property type="entry name" value="Znf_RING/FYVE/PHD"/>
</dbReference>
<evidence type="ECO:0000313" key="3">
    <source>
        <dbReference type="EMBL" id="RYQ84434.1"/>
    </source>
</evidence>
<dbReference type="GO" id="GO:0031624">
    <property type="term" value="F:ubiquitin conjugating enzyme binding"/>
    <property type="evidence" value="ECO:0007669"/>
    <property type="project" value="TreeGrafter"/>
</dbReference>
<dbReference type="EMBL" id="SDMP01000020">
    <property type="protein sequence ID" value="RYQ84434.1"/>
    <property type="molecule type" value="Genomic_DNA"/>
</dbReference>
<sequence>MERDGGHKQTSHKTPYTQLEQVSSDFFLAIGLQEQNATIFTALAATLESEGSSSSLDNEQEDDDNADFFTSYQFETEDLQFLESEGSNYGDDEGMDDFDFDVDELTYEELIELEDFIAKQKRGLSANEVSSCLHSYTFDSVNERKSSGTDRCVICQIEYEEGEALVALRCGHPFHTDCISKWLQPFRAALASRRNLTSRRWPSVAKADCSTAALVHPPSRCPLAGHADPPQPPDFTVAASPCATVPSVSRAYVDIVAPVHLPQNGSMLTFEGQKIQGIQNIIAKLTSFPLN</sequence>
<dbReference type="Proteomes" id="UP000289738">
    <property type="component" value="Chromosome B10"/>
</dbReference>
<keyword evidence="1" id="KW-0862">Zinc</keyword>
<dbReference type="GO" id="GO:0008270">
    <property type="term" value="F:zinc ion binding"/>
    <property type="evidence" value="ECO:0007669"/>
    <property type="project" value="UniProtKB-KW"/>
</dbReference>